<name>A0AAV5UBN5_9BILA</name>
<evidence type="ECO:0000313" key="1">
    <source>
        <dbReference type="EMBL" id="GMT04306.1"/>
    </source>
</evidence>
<reference evidence="1" key="1">
    <citation type="submission" date="2023-10" db="EMBL/GenBank/DDBJ databases">
        <title>Genome assembly of Pristionchus species.</title>
        <authorList>
            <person name="Yoshida K."/>
            <person name="Sommer R.J."/>
        </authorList>
    </citation>
    <scope>NUCLEOTIDE SEQUENCE</scope>
    <source>
        <strain evidence="1">RS0144</strain>
    </source>
</reference>
<feature type="non-terminal residue" evidence="1">
    <location>
        <position position="85"/>
    </location>
</feature>
<protein>
    <submittedName>
        <fullName evidence="1">Uncharacterized protein</fullName>
    </submittedName>
</protein>
<dbReference type="AlphaFoldDB" id="A0AAV5UBN5"/>
<proteinExistence type="predicted"/>
<comment type="caution">
    <text evidence="1">The sequence shown here is derived from an EMBL/GenBank/DDBJ whole genome shotgun (WGS) entry which is preliminary data.</text>
</comment>
<gene>
    <name evidence="1" type="ORF">PENTCL1PPCAC_26480</name>
</gene>
<dbReference type="EMBL" id="BTSX01000006">
    <property type="protein sequence ID" value="GMT04306.1"/>
    <property type="molecule type" value="Genomic_DNA"/>
</dbReference>
<accession>A0AAV5UBN5</accession>
<organism evidence="1 2">
    <name type="scientific">Pristionchus entomophagus</name>
    <dbReference type="NCBI Taxonomy" id="358040"/>
    <lineage>
        <taxon>Eukaryota</taxon>
        <taxon>Metazoa</taxon>
        <taxon>Ecdysozoa</taxon>
        <taxon>Nematoda</taxon>
        <taxon>Chromadorea</taxon>
        <taxon>Rhabditida</taxon>
        <taxon>Rhabditina</taxon>
        <taxon>Diplogasteromorpha</taxon>
        <taxon>Diplogasteroidea</taxon>
        <taxon>Neodiplogasteridae</taxon>
        <taxon>Pristionchus</taxon>
    </lineage>
</organism>
<sequence length="85" mass="10438">MDKDICNDITLCDYRWCMRWQRHLYRATQPAIDHRHRQCRRLNVHWSRGRRRCRLQASEMAFGGELCKTFSGFWAESRRRRPSPI</sequence>
<evidence type="ECO:0000313" key="2">
    <source>
        <dbReference type="Proteomes" id="UP001432027"/>
    </source>
</evidence>
<dbReference type="Proteomes" id="UP001432027">
    <property type="component" value="Unassembled WGS sequence"/>
</dbReference>
<keyword evidence="2" id="KW-1185">Reference proteome</keyword>